<proteinExistence type="predicted"/>
<protein>
    <submittedName>
        <fullName evidence="2">Uncharacterized protein</fullName>
    </submittedName>
</protein>
<sequence length="340" mass="37247">MTTIHSVSTDSSEAQPLTPPFLTPMSSYRDEPHPRADTTVVDGETNSITSLPLGPMITADGRTHIPSPEPPESEHGFKLINGYHDQTSPSRFFEPFPEGPIPADQFRPRREFIPSVHAPHEFALLTLAEGNLVRMLGFDEEAVRAVRDVLMSRVGEGQGIRSERRGNAVDAKGRKSSEDRVMSPMSGMQSPVPGELVEWCLEGKPWKERKNRCVALVRIVVPSADSICSSEILLTTLISTLLTHSFHFVSPLHVPSSSSPVHLSAIFSRPLEPSQDRRTAFSISFPAANIIRVIGAPKESTPGILAVVRQGWGTRLKEERTETGAWEGKLKGPGCTCFPS</sequence>
<feature type="region of interest" description="Disordered" evidence="1">
    <location>
        <begin position="1"/>
        <end position="56"/>
    </location>
</feature>
<dbReference type="Proteomes" id="UP000076842">
    <property type="component" value="Unassembled WGS sequence"/>
</dbReference>
<keyword evidence="3" id="KW-1185">Reference proteome</keyword>
<accession>A0A165HS72</accession>
<dbReference type="EMBL" id="KV423938">
    <property type="protein sequence ID" value="KZT59668.1"/>
    <property type="molecule type" value="Genomic_DNA"/>
</dbReference>
<organism evidence="2 3">
    <name type="scientific">Calocera cornea HHB12733</name>
    <dbReference type="NCBI Taxonomy" id="1353952"/>
    <lineage>
        <taxon>Eukaryota</taxon>
        <taxon>Fungi</taxon>
        <taxon>Dikarya</taxon>
        <taxon>Basidiomycota</taxon>
        <taxon>Agaricomycotina</taxon>
        <taxon>Dacrymycetes</taxon>
        <taxon>Dacrymycetales</taxon>
        <taxon>Dacrymycetaceae</taxon>
        <taxon>Calocera</taxon>
    </lineage>
</organism>
<dbReference type="PANTHER" id="PTHR38696:SF1">
    <property type="entry name" value="MEDIATOR OF RNA POLYMERASE II TRANSCRIPTION SUBUNIT 13"/>
    <property type="match status" value="1"/>
</dbReference>
<feature type="region of interest" description="Disordered" evidence="1">
    <location>
        <begin position="161"/>
        <end position="189"/>
    </location>
</feature>
<evidence type="ECO:0000313" key="3">
    <source>
        <dbReference type="Proteomes" id="UP000076842"/>
    </source>
</evidence>
<feature type="compositionally biased region" description="Polar residues" evidence="1">
    <location>
        <begin position="1"/>
        <end position="15"/>
    </location>
</feature>
<name>A0A165HS72_9BASI</name>
<dbReference type="AlphaFoldDB" id="A0A165HS72"/>
<feature type="compositionally biased region" description="Basic and acidic residues" evidence="1">
    <location>
        <begin position="161"/>
        <end position="181"/>
    </location>
</feature>
<evidence type="ECO:0000313" key="2">
    <source>
        <dbReference type="EMBL" id="KZT59668.1"/>
    </source>
</evidence>
<evidence type="ECO:0000256" key="1">
    <source>
        <dbReference type="SAM" id="MobiDB-lite"/>
    </source>
</evidence>
<reference evidence="2 3" key="1">
    <citation type="journal article" date="2016" name="Mol. Biol. Evol.">
        <title>Comparative Genomics of Early-Diverging Mushroom-Forming Fungi Provides Insights into the Origins of Lignocellulose Decay Capabilities.</title>
        <authorList>
            <person name="Nagy L.G."/>
            <person name="Riley R."/>
            <person name="Tritt A."/>
            <person name="Adam C."/>
            <person name="Daum C."/>
            <person name="Floudas D."/>
            <person name="Sun H."/>
            <person name="Yadav J.S."/>
            <person name="Pangilinan J."/>
            <person name="Larsson K.H."/>
            <person name="Matsuura K."/>
            <person name="Barry K."/>
            <person name="Labutti K."/>
            <person name="Kuo R."/>
            <person name="Ohm R.A."/>
            <person name="Bhattacharya S.S."/>
            <person name="Shirouzu T."/>
            <person name="Yoshinaga Y."/>
            <person name="Martin F.M."/>
            <person name="Grigoriev I.V."/>
            <person name="Hibbett D.S."/>
        </authorList>
    </citation>
    <scope>NUCLEOTIDE SEQUENCE [LARGE SCALE GENOMIC DNA]</scope>
    <source>
        <strain evidence="2 3">HHB12733</strain>
    </source>
</reference>
<dbReference type="InParanoid" id="A0A165HS72"/>
<dbReference type="OrthoDB" id="3358646at2759"/>
<dbReference type="PANTHER" id="PTHR38696">
    <property type="entry name" value="MEDIATOR OF RNA POLYMERASE II TRANSCRIPTION SUBUNIT 13"/>
    <property type="match status" value="1"/>
</dbReference>
<gene>
    <name evidence="2" type="ORF">CALCODRAFT_182478</name>
</gene>